<keyword evidence="3" id="KW-1185">Reference proteome</keyword>
<evidence type="ECO:0000313" key="3">
    <source>
        <dbReference type="Proteomes" id="UP000053268"/>
    </source>
</evidence>
<feature type="region of interest" description="Disordered" evidence="1">
    <location>
        <begin position="39"/>
        <end position="70"/>
    </location>
</feature>
<organism evidence="2 3">
    <name type="scientific">Papilio xuthus</name>
    <name type="common">Asian swallowtail butterfly</name>
    <dbReference type="NCBI Taxonomy" id="66420"/>
    <lineage>
        <taxon>Eukaryota</taxon>
        <taxon>Metazoa</taxon>
        <taxon>Ecdysozoa</taxon>
        <taxon>Arthropoda</taxon>
        <taxon>Hexapoda</taxon>
        <taxon>Insecta</taxon>
        <taxon>Pterygota</taxon>
        <taxon>Neoptera</taxon>
        <taxon>Endopterygota</taxon>
        <taxon>Lepidoptera</taxon>
        <taxon>Glossata</taxon>
        <taxon>Ditrysia</taxon>
        <taxon>Papilionoidea</taxon>
        <taxon>Papilionidae</taxon>
        <taxon>Papilioninae</taxon>
        <taxon>Papilio</taxon>
    </lineage>
</organism>
<sequence length="70" mass="7628">QGAGAVSRSASFSKARASLRHSSARLLRRLVARHSEHLPDVDVTNPDSMKRARSLCELSKAGSTQRPAMR</sequence>
<gene>
    <name evidence="2" type="ORF">RR46_14470</name>
</gene>
<evidence type="ECO:0000256" key="1">
    <source>
        <dbReference type="SAM" id="MobiDB-lite"/>
    </source>
</evidence>
<dbReference type="AlphaFoldDB" id="A0A194PCE9"/>
<evidence type="ECO:0000313" key="2">
    <source>
        <dbReference type="EMBL" id="KPI90966.1"/>
    </source>
</evidence>
<reference evidence="2 3" key="1">
    <citation type="journal article" date="2015" name="Nat. Commun.">
        <title>Outbred genome sequencing and CRISPR/Cas9 gene editing in butterflies.</title>
        <authorList>
            <person name="Li X."/>
            <person name="Fan D."/>
            <person name="Zhang W."/>
            <person name="Liu G."/>
            <person name="Zhang L."/>
            <person name="Zhao L."/>
            <person name="Fang X."/>
            <person name="Chen L."/>
            <person name="Dong Y."/>
            <person name="Chen Y."/>
            <person name="Ding Y."/>
            <person name="Zhao R."/>
            <person name="Feng M."/>
            <person name="Zhu Y."/>
            <person name="Feng Y."/>
            <person name="Jiang X."/>
            <person name="Zhu D."/>
            <person name="Xiang H."/>
            <person name="Feng X."/>
            <person name="Li S."/>
            <person name="Wang J."/>
            <person name="Zhang G."/>
            <person name="Kronforst M.R."/>
            <person name="Wang W."/>
        </authorList>
    </citation>
    <scope>NUCLEOTIDE SEQUENCE [LARGE SCALE GENOMIC DNA]</scope>
    <source>
        <strain evidence="2">Ya'a_city_454_Px</strain>
        <tissue evidence="2">Whole body</tissue>
    </source>
</reference>
<name>A0A194PCE9_PAPXU</name>
<feature type="non-terminal residue" evidence="2">
    <location>
        <position position="1"/>
    </location>
</feature>
<dbReference type="EMBL" id="KQ459606">
    <property type="protein sequence ID" value="KPI90966.1"/>
    <property type="molecule type" value="Genomic_DNA"/>
</dbReference>
<accession>A0A194PCE9</accession>
<dbReference type="Proteomes" id="UP000053268">
    <property type="component" value="Unassembled WGS sequence"/>
</dbReference>
<feature type="compositionally biased region" description="Polar residues" evidence="1">
    <location>
        <begin position="61"/>
        <end position="70"/>
    </location>
</feature>
<proteinExistence type="predicted"/>
<protein>
    <submittedName>
        <fullName evidence="2">Uncharacterized protein</fullName>
    </submittedName>
</protein>